<reference evidence="2 3" key="1">
    <citation type="submission" date="2023-08" db="EMBL/GenBank/DDBJ databases">
        <title>Transcriptome Analysis of Halomonas alkalicola CICC 11012s to Identify the Genes Involved in Alkaline Tolerances.</title>
        <authorList>
            <person name="Zhai L."/>
        </authorList>
    </citation>
    <scope>NUCLEOTIDE SEQUENCE [LARGE SCALE GENOMIC DNA]</scope>
    <source>
        <strain evidence="2 3">CICC 11012s</strain>
    </source>
</reference>
<evidence type="ECO:0000313" key="3">
    <source>
        <dbReference type="Proteomes" id="UP001235344"/>
    </source>
</evidence>
<dbReference type="EC" id="2.1.1.-" evidence="2"/>
<dbReference type="InterPro" id="IPR029063">
    <property type="entry name" value="SAM-dependent_MTases_sf"/>
</dbReference>
<protein>
    <submittedName>
        <fullName evidence="2">Class I SAM-dependent methyltransferase</fullName>
        <ecNumber evidence="2">2.1.1.-</ecNumber>
    </submittedName>
</protein>
<feature type="compositionally biased region" description="Low complexity" evidence="1">
    <location>
        <begin position="8"/>
        <end position="20"/>
    </location>
</feature>
<keyword evidence="3" id="KW-1185">Reference proteome</keyword>
<dbReference type="CDD" id="cd02440">
    <property type="entry name" value="AdoMet_MTases"/>
    <property type="match status" value="1"/>
</dbReference>
<dbReference type="EMBL" id="CP131913">
    <property type="protein sequence ID" value="WLI74481.1"/>
    <property type="molecule type" value="Genomic_DNA"/>
</dbReference>
<accession>A0ABY9H7M3</accession>
<keyword evidence="2" id="KW-0808">Transferase</keyword>
<organism evidence="2 3">
    <name type="scientific">Halomonas alkalicola</name>
    <dbReference type="NCBI Taxonomy" id="1930622"/>
    <lineage>
        <taxon>Bacteria</taxon>
        <taxon>Pseudomonadati</taxon>
        <taxon>Pseudomonadota</taxon>
        <taxon>Gammaproteobacteria</taxon>
        <taxon>Oceanospirillales</taxon>
        <taxon>Halomonadaceae</taxon>
        <taxon>Halomonas</taxon>
    </lineage>
</organism>
<evidence type="ECO:0000256" key="1">
    <source>
        <dbReference type="SAM" id="MobiDB-lite"/>
    </source>
</evidence>
<keyword evidence="2" id="KW-0489">Methyltransferase</keyword>
<proteinExistence type="predicted"/>
<sequence>MTSTVTGSASTPSRATAPSADAGASRTASPIFRAIEALQGSQPWGSFLDAGTGYNSLRWVSSLETERWAAVTASAGMARTARKAAGERMRPQDRVLVANWIAPELFYGECFDTVLLDYFIGAIEGFAPYWQEQVLTRLRPHVKGRLYIVGTEPYVLDAPDTREGRIVQAIGRLRDACLLMGNGRPYREYPASWVLRQLGTAGFRVLEVRQFPIRYRERFVNSQLDLCLKQLDQLKDPALAEALRGRIEALRAEALPLARSETGLPCGADYVIAAEPLAPGHHALSLPTYPGGDPATSADENA</sequence>
<evidence type="ECO:0000313" key="2">
    <source>
        <dbReference type="EMBL" id="WLI74481.1"/>
    </source>
</evidence>
<dbReference type="Proteomes" id="UP001235344">
    <property type="component" value="Chromosome"/>
</dbReference>
<feature type="region of interest" description="Disordered" evidence="1">
    <location>
        <begin position="1"/>
        <end position="24"/>
    </location>
</feature>
<dbReference type="SUPFAM" id="SSF53335">
    <property type="entry name" value="S-adenosyl-L-methionine-dependent methyltransferases"/>
    <property type="match status" value="1"/>
</dbReference>
<gene>
    <name evidence="2" type="ORF">B6N23_06160</name>
</gene>
<dbReference type="RefSeq" id="WP_305502873.1">
    <property type="nucleotide sequence ID" value="NZ_CP131913.1"/>
</dbReference>
<dbReference type="GO" id="GO:0008168">
    <property type="term" value="F:methyltransferase activity"/>
    <property type="evidence" value="ECO:0007669"/>
    <property type="project" value="UniProtKB-KW"/>
</dbReference>
<name>A0ABY9H7M3_9GAMM</name>
<dbReference type="Gene3D" id="3.40.50.150">
    <property type="entry name" value="Vaccinia Virus protein VP39"/>
    <property type="match status" value="1"/>
</dbReference>
<dbReference type="GO" id="GO:0032259">
    <property type="term" value="P:methylation"/>
    <property type="evidence" value="ECO:0007669"/>
    <property type="project" value="UniProtKB-KW"/>
</dbReference>